<name>A0A679BBL7_ORYSI</name>
<evidence type="ECO:0000256" key="1">
    <source>
        <dbReference type="SAM" id="Phobius"/>
    </source>
</evidence>
<gene>
    <name evidence="2" type="primary">K0390G01.24</name>
</gene>
<dbReference type="EMBL" id="AP011487">
    <property type="protein sequence ID" value="BBD82482.1"/>
    <property type="molecule type" value="Genomic_DNA"/>
</dbReference>
<keyword evidence="1" id="KW-0812">Transmembrane</keyword>
<keyword evidence="1" id="KW-1133">Transmembrane helix</keyword>
<feature type="transmembrane region" description="Helical" evidence="1">
    <location>
        <begin position="6"/>
        <end position="29"/>
    </location>
</feature>
<accession>A0A679BBL7</accession>
<reference evidence="2" key="1">
    <citation type="submission" date="2009-05" db="EMBL/GenBank/DDBJ databases">
        <title>Oryza sativa Indica Group genomic DNA, chromosome 11, BAC clone:K0390G01, cultivar:Kasalath.</title>
        <authorList>
            <person name="Matsumoto T."/>
            <person name="Wu J."/>
            <person name="Kanamori H."/>
        </authorList>
    </citation>
    <scope>NUCLEOTIDE SEQUENCE</scope>
</reference>
<sequence>MTMTVVMTVATMTVLTATMTMLTATMMVVTGGRRRFKRPHTKIRIFADTSF</sequence>
<protein>
    <submittedName>
        <fullName evidence="2">Uncharacterized protein</fullName>
    </submittedName>
</protein>
<keyword evidence="1" id="KW-0472">Membrane</keyword>
<evidence type="ECO:0000313" key="2">
    <source>
        <dbReference type="EMBL" id="BBD82482.1"/>
    </source>
</evidence>
<organism evidence="2">
    <name type="scientific">Oryza sativa subsp. indica</name>
    <name type="common">Rice</name>
    <dbReference type="NCBI Taxonomy" id="39946"/>
    <lineage>
        <taxon>Eukaryota</taxon>
        <taxon>Viridiplantae</taxon>
        <taxon>Streptophyta</taxon>
        <taxon>Embryophyta</taxon>
        <taxon>Tracheophyta</taxon>
        <taxon>Spermatophyta</taxon>
        <taxon>Magnoliopsida</taxon>
        <taxon>Liliopsida</taxon>
        <taxon>Poales</taxon>
        <taxon>Poaceae</taxon>
        <taxon>BOP clade</taxon>
        <taxon>Oryzoideae</taxon>
        <taxon>Oryzeae</taxon>
        <taxon>Oryzinae</taxon>
        <taxon>Oryza</taxon>
        <taxon>Oryza sativa</taxon>
    </lineage>
</organism>
<proteinExistence type="predicted"/>
<dbReference type="AlphaFoldDB" id="A0A679BBL7"/>